<feature type="domain" description="BPTI/Kunitz inhibitor" evidence="2">
    <location>
        <begin position="24"/>
        <end position="78"/>
    </location>
</feature>
<dbReference type="InterPro" id="IPR002223">
    <property type="entry name" value="Kunitz_BPTI"/>
</dbReference>
<dbReference type="Gene3D" id="4.10.410.10">
    <property type="entry name" value="Pancreatic trypsin inhibitor Kunitz domain"/>
    <property type="match status" value="1"/>
</dbReference>
<organism evidence="3">
    <name type="scientific">Ixodes ricinus</name>
    <name type="common">Common tick</name>
    <name type="synonym">Acarus ricinus</name>
    <dbReference type="NCBI Taxonomy" id="34613"/>
    <lineage>
        <taxon>Eukaryota</taxon>
        <taxon>Metazoa</taxon>
        <taxon>Ecdysozoa</taxon>
        <taxon>Arthropoda</taxon>
        <taxon>Chelicerata</taxon>
        <taxon>Arachnida</taxon>
        <taxon>Acari</taxon>
        <taxon>Parasitiformes</taxon>
        <taxon>Ixodida</taxon>
        <taxon>Ixodoidea</taxon>
        <taxon>Ixodidae</taxon>
        <taxon>Ixodinae</taxon>
        <taxon>Ixodes</taxon>
    </lineage>
</organism>
<dbReference type="SMART" id="SM00131">
    <property type="entry name" value="KU"/>
    <property type="match status" value="1"/>
</dbReference>
<dbReference type="EMBL" id="GADI01007345">
    <property type="protein sequence ID" value="JAA66463.1"/>
    <property type="molecule type" value="mRNA"/>
</dbReference>
<dbReference type="AlphaFoldDB" id="A0A0K8R6F5"/>
<dbReference type="InterPro" id="IPR036880">
    <property type="entry name" value="Kunitz_BPTI_sf"/>
</dbReference>
<sequence>MKAILAVTCIFSAVVLISAALSKEDCEAPHATPQCGPGATLVTTHYFNNYTRKCEKDIGCGSGPLDFSSEDECRRACPYGIYASNR</sequence>
<dbReference type="SUPFAM" id="SSF57362">
    <property type="entry name" value="BPTI-like"/>
    <property type="match status" value="1"/>
</dbReference>
<feature type="signal peptide" evidence="1">
    <location>
        <begin position="1"/>
        <end position="19"/>
    </location>
</feature>
<evidence type="ECO:0000259" key="2">
    <source>
        <dbReference type="SMART" id="SM00131"/>
    </source>
</evidence>
<reference evidence="3" key="1">
    <citation type="submission" date="2012-12" db="EMBL/GenBank/DDBJ databases">
        <title>Identification and characterization of a phenylalanine ammonia-lyase gene family in Isatis indigotica Fort.</title>
        <authorList>
            <person name="Liu Q."/>
            <person name="Chen J."/>
            <person name="Zhou X."/>
            <person name="Di P."/>
            <person name="Xiao Y."/>
            <person name="Xuan H."/>
            <person name="Zhang L."/>
            <person name="Chen W."/>
        </authorList>
    </citation>
    <scope>NUCLEOTIDE SEQUENCE</scope>
    <source>
        <tissue evidence="3">Salivary gland</tissue>
    </source>
</reference>
<evidence type="ECO:0000313" key="3">
    <source>
        <dbReference type="EMBL" id="JAA66463.1"/>
    </source>
</evidence>
<proteinExistence type="evidence at transcript level"/>
<feature type="chain" id="PRO_5005515873" evidence="1">
    <location>
        <begin position="20"/>
        <end position="86"/>
    </location>
</feature>
<evidence type="ECO:0000256" key="1">
    <source>
        <dbReference type="SAM" id="SignalP"/>
    </source>
</evidence>
<dbReference type="GO" id="GO:0004867">
    <property type="term" value="F:serine-type endopeptidase inhibitor activity"/>
    <property type="evidence" value="ECO:0007669"/>
    <property type="project" value="InterPro"/>
</dbReference>
<keyword evidence="1" id="KW-0732">Signal</keyword>
<name>A0A0K8R6F5_IXORI</name>
<protein>
    <submittedName>
        <fullName evidence="3">Putative salivary kunitz domain protein</fullName>
    </submittedName>
</protein>
<accession>A0A0K8R6F5</accession>